<evidence type="ECO:0000256" key="6">
    <source>
        <dbReference type="ARBA" id="ARBA00022592"/>
    </source>
</evidence>
<comment type="subunit">
    <text evidence="3 8">Homodimer.</text>
</comment>
<dbReference type="RefSeq" id="WP_127733250.1">
    <property type="nucleotide sequence ID" value="NZ_SACP01000030.1"/>
</dbReference>
<dbReference type="InterPro" id="IPR038078">
    <property type="entry name" value="PhoU-like_sf"/>
</dbReference>
<dbReference type="SUPFAM" id="SSF109755">
    <property type="entry name" value="PhoU-like"/>
    <property type="match status" value="1"/>
</dbReference>
<dbReference type="InterPro" id="IPR028366">
    <property type="entry name" value="PhoU"/>
</dbReference>
<proteinExistence type="inferred from homology"/>
<keyword evidence="6 8" id="KW-0592">Phosphate transport</keyword>
<evidence type="ECO:0000256" key="5">
    <source>
        <dbReference type="ARBA" id="ARBA00022490"/>
    </source>
</evidence>
<dbReference type="GO" id="GO:0005737">
    <property type="term" value="C:cytoplasm"/>
    <property type="evidence" value="ECO:0007669"/>
    <property type="project" value="UniProtKB-SubCell"/>
</dbReference>
<protein>
    <recommendedName>
        <fullName evidence="8">Phosphate-specific transport system accessory protein PhoU</fullName>
    </recommendedName>
</protein>
<evidence type="ECO:0000256" key="2">
    <source>
        <dbReference type="ARBA" id="ARBA00008107"/>
    </source>
</evidence>
<dbReference type="GO" id="GO:0045936">
    <property type="term" value="P:negative regulation of phosphate metabolic process"/>
    <property type="evidence" value="ECO:0007669"/>
    <property type="project" value="InterPro"/>
</dbReference>
<comment type="similarity">
    <text evidence="2 8">Belongs to the PhoU family.</text>
</comment>
<keyword evidence="12" id="KW-1185">Reference proteome</keyword>
<evidence type="ECO:0000256" key="9">
    <source>
        <dbReference type="SAM" id="MobiDB-lite"/>
    </source>
</evidence>
<keyword evidence="5 8" id="KW-0963">Cytoplasm</keyword>
<evidence type="ECO:0000259" key="10">
    <source>
        <dbReference type="Pfam" id="PF01895"/>
    </source>
</evidence>
<dbReference type="EMBL" id="SACP01000030">
    <property type="protein sequence ID" value="RVU14475.1"/>
    <property type="molecule type" value="Genomic_DNA"/>
</dbReference>
<feature type="region of interest" description="Disordered" evidence="9">
    <location>
        <begin position="216"/>
        <end position="243"/>
    </location>
</feature>
<comment type="function">
    <text evidence="7 8">Plays a role in the regulation of phosphate uptake.</text>
</comment>
<dbReference type="OrthoDB" id="9814256at2"/>
<organism evidence="11 12">
    <name type="scientific">Methylobacterium oryzihabitans</name>
    <dbReference type="NCBI Taxonomy" id="2499852"/>
    <lineage>
        <taxon>Bacteria</taxon>
        <taxon>Pseudomonadati</taxon>
        <taxon>Pseudomonadota</taxon>
        <taxon>Alphaproteobacteria</taxon>
        <taxon>Hyphomicrobiales</taxon>
        <taxon>Methylobacteriaceae</taxon>
        <taxon>Methylobacterium</taxon>
    </lineage>
</organism>
<dbReference type="PANTHER" id="PTHR42930">
    <property type="entry name" value="PHOSPHATE-SPECIFIC TRANSPORT SYSTEM ACCESSORY PROTEIN PHOU"/>
    <property type="match status" value="1"/>
</dbReference>
<comment type="subcellular location">
    <subcellularLocation>
        <location evidence="1 8">Cytoplasm</location>
    </subcellularLocation>
</comment>
<evidence type="ECO:0000313" key="11">
    <source>
        <dbReference type="EMBL" id="RVU14475.1"/>
    </source>
</evidence>
<dbReference type="InterPro" id="IPR026022">
    <property type="entry name" value="PhoU_dom"/>
</dbReference>
<dbReference type="Gene3D" id="1.20.58.220">
    <property type="entry name" value="Phosphate transport system protein phou homolog 2, domain 2"/>
    <property type="match status" value="1"/>
</dbReference>
<dbReference type="FunFam" id="1.20.58.220:FF:000004">
    <property type="entry name" value="Phosphate-specific transport system accessory protein PhoU"/>
    <property type="match status" value="1"/>
</dbReference>
<accession>A0A3S2V548</accession>
<evidence type="ECO:0000256" key="4">
    <source>
        <dbReference type="ARBA" id="ARBA00022448"/>
    </source>
</evidence>
<reference evidence="11 12" key="1">
    <citation type="submission" date="2019-01" db="EMBL/GenBank/DDBJ databases">
        <authorList>
            <person name="Chen W.-M."/>
        </authorList>
    </citation>
    <scope>NUCLEOTIDE SEQUENCE [LARGE SCALE GENOMIC DNA]</scope>
    <source>
        <strain evidence="11 12">TER-1</strain>
    </source>
</reference>
<feature type="domain" description="PhoU" evidence="10">
    <location>
        <begin position="20"/>
        <end position="107"/>
    </location>
</feature>
<gene>
    <name evidence="11" type="primary">phoU</name>
    <name evidence="11" type="ORF">EOE48_23160</name>
</gene>
<dbReference type="Pfam" id="PF01895">
    <property type="entry name" value="PhoU"/>
    <property type="match status" value="2"/>
</dbReference>
<keyword evidence="4 8" id="KW-0813">Transport</keyword>
<evidence type="ECO:0000313" key="12">
    <source>
        <dbReference type="Proteomes" id="UP000286997"/>
    </source>
</evidence>
<evidence type="ECO:0000256" key="1">
    <source>
        <dbReference type="ARBA" id="ARBA00004496"/>
    </source>
</evidence>
<feature type="domain" description="PhoU" evidence="10">
    <location>
        <begin position="125"/>
        <end position="208"/>
    </location>
</feature>
<name>A0A3S2V548_9HYPH</name>
<dbReference type="GO" id="GO:0006817">
    <property type="term" value="P:phosphate ion transport"/>
    <property type="evidence" value="ECO:0007669"/>
    <property type="project" value="UniProtKB-KW"/>
</dbReference>
<dbReference type="PANTHER" id="PTHR42930:SF3">
    <property type="entry name" value="PHOSPHATE-SPECIFIC TRANSPORT SYSTEM ACCESSORY PROTEIN PHOU"/>
    <property type="match status" value="1"/>
</dbReference>
<dbReference type="PIRSF" id="PIRSF003107">
    <property type="entry name" value="PhoU"/>
    <property type="match status" value="1"/>
</dbReference>
<dbReference type="Proteomes" id="UP000286997">
    <property type="component" value="Unassembled WGS sequence"/>
</dbReference>
<evidence type="ECO:0000256" key="7">
    <source>
        <dbReference type="ARBA" id="ARBA00056181"/>
    </source>
</evidence>
<dbReference type="GO" id="GO:0030643">
    <property type="term" value="P:intracellular phosphate ion homeostasis"/>
    <property type="evidence" value="ECO:0007669"/>
    <property type="project" value="InterPro"/>
</dbReference>
<comment type="caution">
    <text evidence="11">The sequence shown here is derived from an EMBL/GenBank/DDBJ whole genome shotgun (WGS) entry which is preliminary data.</text>
</comment>
<sequence length="243" mass="27062">MSNHIVTSYDTDLQNLRRSIAEMGGIAEKMMDEAATALVRRDSALAQAVIAADQRLDALQREIEERSILLIARRQPMAIDLRETISAIRVSGDLERIGDLAKNIAKRAVAISDQVQPQKIVVGVQHMSELVQEQLKDVLDAYATQNVVAAHDVWERDGSIDALYTSLFRELLTYMMEDPRNISFCTHLLFCAKNVERIGDHTTNIAETIHYLATGETLPTDRPKNDRSSQTTVEPPAPQNPAA</sequence>
<dbReference type="AlphaFoldDB" id="A0A3S2V548"/>
<evidence type="ECO:0000256" key="8">
    <source>
        <dbReference type="PIRNR" id="PIRNR003107"/>
    </source>
</evidence>
<dbReference type="NCBIfam" id="TIGR02135">
    <property type="entry name" value="phoU_full"/>
    <property type="match status" value="1"/>
</dbReference>
<evidence type="ECO:0000256" key="3">
    <source>
        <dbReference type="ARBA" id="ARBA00011738"/>
    </source>
</evidence>